<proteinExistence type="predicted"/>
<dbReference type="EMBL" id="CCSD01000071">
    <property type="protein sequence ID" value="CDZ89962.1"/>
    <property type="molecule type" value="Genomic_DNA"/>
</dbReference>
<evidence type="ECO:0000313" key="3">
    <source>
        <dbReference type="Proteomes" id="UP000042997"/>
    </source>
</evidence>
<gene>
    <name evidence="2" type="ORF">RHRU231_590021</name>
</gene>
<accession>A0A098BNY6</accession>
<dbReference type="Proteomes" id="UP000042997">
    <property type="component" value="Unassembled WGS sequence"/>
</dbReference>
<evidence type="ECO:0000313" key="2">
    <source>
        <dbReference type="EMBL" id="CDZ89962.1"/>
    </source>
</evidence>
<protein>
    <submittedName>
        <fullName evidence="2">Uncharacterized protein</fullName>
    </submittedName>
</protein>
<organism evidence="2 3">
    <name type="scientific">Rhodococcus ruber</name>
    <dbReference type="NCBI Taxonomy" id="1830"/>
    <lineage>
        <taxon>Bacteria</taxon>
        <taxon>Bacillati</taxon>
        <taxon>Actinomycetota</taxon>
        <taxon>Actinomycetes</taxon>
        <taxon>Mycobacteriales</taxon>
        <taxon>Nocardiaceae</taxon>
        <taxon>Rhodococcus</taxon>
    </lineage>
</organism>
<reference evidence="2 3" key="1">
    <citation type="journal article" date="2014" name="Genome Announc.">
        <title>Draft Genome Sequence of Propane- and Butane-Oxidizing Actinobacterium Rhodococcus ruber IEGM 231.</title>
        <authorList>
            <person name="Ivshina I.B."/>
            <person name="Kuyukina M.S."/>
            <person name="Krivoruchko A.V."/>
            <person name="Barbe V."/>
            <person name="Fischer C."/>
        </authorList>
    </citation>
    <scope>NUCLEOTIDE SEQUENCE [LARGE SCALE GENOMIC DNA]</scope>
</reference>
<sequence length="27" mass="2767">MKEISDAGTDRPSGIAASVGVRADLHL</sequence>
<name>A0A098BNY6_9NOCA</name>
<dbReference type="AlphaFoldDB" id="A0A098BNY6"/>
<feature type="region of interest" description="Disordered" evidence="1">
    <location>
        <begin position="1"/>
        <end position="27"/>
    </location>
</feature>
<evidence type="ECO:0000256" key="1">
    <source>
        <dbReference type="SAM" id="MobiDB-lite"/>
    </source>
</evidence>